<feature type="domain" description="Tryptophan synthase beta chain-like PALP" evidence="2">
    <location>
        <begin position="108"/>
        <end position="442"/>
    </location>
</feature>
<protein>
    <submittedName>
        <fullName evidence="3">Cysteine synthase 2</fullName>
        <ecNumber evidence="3">2.5.1.47</ecNumber>
    </submittedName>
</protein>
<gene>
    <name evidence="3" type="primary">cys12_2</name>
    <name evidence="3" type="ORF">LTR82_016189</name>
</gene>
<dbReference type="EC" id="2.5.1.47" evidence="3"/>
<sequence>MSFLTDLIRSIWDRILDNKGKVTSTGGFLFGIIVTLALKDLYPDLEASYRRRIRQLRGVNIPHPLPGQTDYVRLEDHTRRNSKIITDPQDVRRTHDRDSVEVIPVGIEGLIGNTPLIKLGALSEAVGCEILAKAEFLNGAGNSPKDRVALSMINHAEAEGLLVPGRGDIVYEGTVGSTGISLAAFAPIHVYLPVWFIIVDNVVVMKLILHYNRCMPNDVATEKSTLLTNLGATVERVLPASIIDQDQFVNVARRRAEGHTSSTNQKGQGFFADQFENTANYLAHQSTTGPEIYAQCSGRLDAFVSGAGTGGTISGVALALKPLLPNLKVVLADPQGSGLYNKVKFGVMFSSTETEGTRRRHQVDSVVEGVGINRLTANFEAGMGLVDDAVKVTDEQAMRMARWVVQREGVFIGASSAVNLVAAARVGREVGKGGRVVTIICDSGTRHLSRFWKGVGELAVSGEEGSAELNLILDMEK</sequence>
<dbReference type="EMBL" id="JASUXU010000099">
    <property type="protein sequence ID" value="KAK0306958.1"/>
    <property type="molecule type" value="Genomic_DNA"/>
</dbReference>
<dbReference type="GO" id="GO:0004124">
    <property type="term" value="F:cysteine synthase activity"/>
    <property type="evidence" value="ECO:0007669"/>
    <property type="project" value="UniProtKB-EC"/>
</dbReference>
<dbReference type="InterPro" id="IPR050214">
    <property type="entry name" value="Cys_Synth/Cystath_Beta-Synth"/>
</dbReference>
<evidence type="ECO:0000256" key="1">
    <source>
        <dbReference type="ARBA" id="ARBA00001933"/>
    </source>
</evidence>
<dbReference type="InterPro" id="IPR001216">
    <property type="entry name" value="P-phosphate_BS"/>
</dbReference>
<proteinExistence type="predicted"/>
<dbReference type="Proteomes" id="UP001168146">
    <property type="component" value="Unassembled WGS sequence"/>
</dbReference>
<dbReference type="PROSITE" id="PS00901">
    <property type="entry name" value="CYS_SYNTHASE"/>
    <property type="match status" value="1"/>
</dbReference>
<name>A0AAN6F873_9PEZI</name>
<evidence type="ECO:0000313" key="3">
    <source>
        <dbReference type="EMBL" id="KAK0306958.1"/>
    </source>
</evidence>
<organism evidence="3 4">
    <name type="scientific">Friedmanniomyces endolithicus</name>
    <dbReference type="NCBI Taxonomy" id="329885"/>
    <lineage>
        <taxon>Eukaryota</taxon>
        <taxon>Fungi</taxon>
        <taxon>Dikarya</taxon>
        <taxon>Ascomycota</taxon>
        <taxon>Pezizomycotina</taxon>
        <taxon>Dothideomycetes</taxon>
        <taxon>Dothideomycetidae</taxon>
        <taxon>Mycosphaerellales</taxon>
        <taxon>Teratosphaeriaceae</taxon>
        <taxon>Friedmanniomyces</taxon>
    </lineage>
</organism>
<dbReference type="InterPro" id="IPR001926">
    <property type="entry name" value="TrpB-like_PALP"/>
</dbReference>
<dbReference type="PANTHER" id="PTHR10314">
    <property type="entry name" value="CYSTATHIONINE BETA-SYNTHASE"/>
    <property type="match status" value="1"/>
</dbReference>
<comment type="caution">
    <text evidence="3">The sequence shown here is derived from an EMBL/GenBank/DDBJ whole genome shotgun (WGS) entry which is preliminary data.</text>
</comment>
<dbReference type="GO" id="GO:0006535">
    <property type="term" value="P:cysteine biosynthetic process from serine"/>
    <property type="evidence" value="ECO:0007669"/>
    <property type="project" value="InterPro"/>
</dbReference>
<accession>A0AAN6F873</accession>
<dbReference type="AlphaFoldDB" id="A0AAN6F873"/>
<dbReference type="SUPFAM" id="SSF53686">
    <property type="entry name" value="Tryptophan synthase beta subunit-like PLP-dependent enzymes"/>
    <property type="match status" value="1"/>
</dbReference>
<dbReference type="CDD" id="cd01561">
    <property type="entry name" value="CBS_like"/>
    <property type="match status" value="1"/>
</dbReference>
<dbReference type="Pfam" id="PF00291">
    <property type="entry name" value="PALP"/>
    <property type="match status" value="1"/>
</dbReference>
<keyword evidence="3" id="KW-0808">Transferase</keyword>
<dbReference type="InterPro" id="IPR036052">
    <property type="entry name" value="TrpB-like_PALP_sf"/>
</dbReference>
<reference evidence="3" key="1">
    <citation type="submission" date="2021-12" db="EMBL/GenBank/DDBJ databases">
        <title>Black yeast isolated from Biological Soil Crust.</title>
        <authorList>
            <person name="Kurbessoian T."/>
        </authorList>
    </citation>
    <scope>NUCLEOTIDE SEQUENCE</scope>
    <source>
        <strain evidence="3">CCFEE 5208</strain>
    </source>
</reference>
<comment type="cofactor">
    <cofactor evidence="1">
        <name>pyridoxal 5'-phosphate</name>
        <dbReference type="ChEBI" id="CHEBI:597326"/>
    </cofactor>
</comment>
<dbReference type="Gene3D" id="3.40.50.1100">
    <property type="match status" value="2"/>
</dbReference>
<evidence type="ECO:0000259" key="2">
    <source>
        <dbReference type="Pfam" id="PF00291"/>
    </source>
</evidence>
<evidence type="ECO:0000313" key="4">
    <source>
        <dbReference type="Proteomes" id="UP001168146"/>
    </source>
</evidence>